<dbReference type="InterPro" id="IPR041698">
    <property type="entry name" value="Methyltransf_25"/>
</dbReference>
<dbReference type="OrthoDB" id="9804312at2"/>
<feature type="domain" description="Methyltransferase" evidence="2">
    <location>
        <begin position="42"/>
        <end position="128"/>
    </location>
</feature>
<dbReference type="Gene3D" id="3.40.50.150">
    <property type="entry name" value="Vaccinia Virus protein VP39"/>
    <property type="match status" value="1"/>
</dbReference>
<dbReference type="AlphaFoldDB" id="A0A521F9R8"/>
<keyword evidence="3" id="KW-0489">Methyltransferase</keyword>
<dbReference type="CDD" id="cd02440">
    <property type="entry name" value="AdoMet_MTases"/>
    <property type="match status" value="1"/>
</dbReference>
<dbReference type="GO" id="GO:0008168">
    <property type="term" value="F:methyltransferase activity"/>
    <property type="evidence" value="ECO:0007669"/>
    <property type="project" value="UniProtKB-KW"/>
</dbReference>
<keyword evidence="1 3" id="KW-0808">Transferase</keyword>
<evidence type="ECO:0000259" key="2">
    <source>
        <dbReference type="Pfam" id="PF13649"/>
    </source>
</evidence>
<evidence type="ECO:0000256" key="1">
    <source>
        <dbReference type="ARBA" id="ARBA00022679"/>
    </source>
</evidence>
<name>A0A521F9R8_9BACT</name>
<dbReference type="Pfam" id="PF13649">
    <property type="entry name" value="Methyltransf_25"/>
    <property type="match status" value="1"/>
</dbReference>
<evidence type="ECO:0000313" key="4">
    <source>
        <dbReference type="Proteomes" id="UP000317557"/>
    </source>
</evidence>
<proteinExistence type="predicted"/>
<dbReference type="EMBL" id="FXTP01000016">
    <property type="protein sequence ID" value="SMO92876.1"/>
    <property type="molecule type" value="Genomic_DNA"/>
</dbReference>
<dbReference type="PANTHER" id="PTHR43861:SF3">
    <property type="entry name" value="PUTATIVE (AFU_ORTHOLOGUE AFUA_2G14390)-RELATED"/>
    <property type="match status" value="1"/>
</dbReference>
<organism evidence="3 4">
    <name type="scientific">Gracilimonas mengyeensis</name>
    <dbReference type="NCBI Taxonomy" id="1302730"/>
    <lineage>
        <taxon>Bacteria</taxon>
        <taxon>Pseudomonadati</taxon>
        <taxon>Balneolota</taxon>
        <taxon>Balneolia</taxon>
        <taxon>Balneolales</taxon>
        <taxon>Balneolaceae</taxon>
        <taxon>Gracilimonas</taxon>
    </lineage>
</organism>
<protein>
    <submittedName>
        <fullName evidence="3">Methyltransferase domain-containing protein</fullName>
    </submittedName>
</protein>
<keyword evidence="4" id="KW-1185">Reference proteome</keyword>
<dbReference type="SUPFAM" id="SSF53335">
    <property type="entry name" value="S-adenosyl-L-methionine-dependent methyltransferases"/>
    <property type="match status" value="1"/>
</dbReference>
<sequence>MQDFWNDRFADKDFVYGKAPNDFFRQEIDKLSPGKLLLPADGEGRNAVYAAKNGWEVTAVDYSTSARQKALQLAKEFNTDINYELGNLAEHDFGVNRFDAAAFIYVHLPRSIISDVYQNVIRSLKTGGHIIVEVYSVNQLGRDSGGPKDKRVLYTEERLRNLLSGTKIHQLEETEIDLSEGKFHNGKAMVIRALATVL</sequence>
<reference evidence="3 4" key="1">
    <citation type="submission" date="2017-05" db="EMBL/GenBank/DDBJ databases">
        <authorList>
            <person name="Varghese N."/>
            <person name="Submissions S."/>
        </authorList>
    </citation>
    <scope>NUCLEOTIDE SEQUENCE [LARGE SCALE GENOMIC DNA]</scope>
    <source>
        <strain evidence="3 4">DSM 21985</strain>
    </source>
</reference>
<dbReference type="Proteomes" id="UP000317557">
    <property type="component" value="Unassembled WGS sequence"/>
</dbReference>
<evidence type="ECO:0000313" key="3">
    <source>
        <dbReference type="EMBL" id="SMO92876.1"/>
    </source>
</evidence>
<dbReference type="PANTHER" id="PTHR43861">
    <property type="entry name" value="TRANS-ACONITATE 2-METHYLTRANSFERASE-RELATED"/>
    <property type="match status" value="1"/>
</dbReference>
<dbReference type="RefSeq" id="WP_142455721.1">
    <property type="nucleotide sequence ID" value="NZ_FXTP01000016.1"/>
</dbReference>
<gene>
    <name evidence="3" type="ORF">SAMN06265219_11632</name>
</gene>
<dbReference type="GO" id="GO:0032259">
    <property type="term" value="P:methylation"/>
    <property type="evidence" value="ECO:0007669"/>
    <property type="project" value="UniProtKB-KW"/>
</dbReference>
<accession>A0A521F9R8</accession>
<dbReference type="InterPro" id="IPR029063">
    <property type="entry name" value="SAM-dependent_MTases_sf"/>
</dbReference>